<name>A0A5J4QSM7_9ZZZZ</name>
<dbReference type="Gene3D" id="2.60.120.560">
    <property type="entry name" value="Exo-inulinase, domain 1"/>
    <property type="match status" value="1"/>
</dbReference>
<proteinExistence type="predicted"/>
<gene>
    <name evidence="2" type="ORF">EZS27_025851</name>
</gene>
<sequence length="255" mass="28157">MKKRSFLFICLWCTMLIACSEGTTVLFDGKNSDKWQTTGNVSVKEGIFTFGGTNAQAVLKSGDYKDFVLSMEVYTTVGSKGAVWFHTDADLQKGYAVAINNDKEAPIWWKMSGSLLSVRNITKNFVADNNWFTLNIRVEGQSISTEINSKPVVEYIEPAKPYRTEANSGALLSSGTFAIVSNGDGEIQFRNITVTPLNLKETGTDIAAQLAEAVDEQTDEIIRLHQENFPVQDYHVHLKGGLTKEVAAKQSRKTG</sequence>
<organism evidence="2">
    <name type="scientific">termite gut metagenome</name>
    <dbReference type="NCBI Taxonomy" id="433724"/>
    <lineage>
        <taxon>unclassified sequences</taxon>
        <taxon>metagenomes</taxon>
        <taxon>organismal metagenomes</taxon>
    </lineage>
</organism>
<dbReference type="PROSITE" id="PS51257">
    <property type="entry name" value="PROKAR_LIPOPROTEIN"/>
    <property type="match status" value="1"/>
</dbReference>
<dbReference type="InterPro" id="IPR010496">
    <property type="entry name" value="AL/BT2_dom"/>
</dbReference>
<dbReference type="GO" id="GO:0016787">
    <property type="term" value="F:hydrolase activity"/>
    <property type="evidence" value="ECO:0007669"/>
    <property type="project" value="InterPro"/>
</dbReference>
<comment type="caution">
    <text evidence="2">The sequence shown here is derived from an EMBL/GenBank/DDBJ whole genome shotgun (WGS) entry which is preliminary data.</text>
</comment>
<dbReference type="InterPro" id="IPR013320">
    <property type="entry name" value="ConA-like_dom_sf"/>
</dbReference>
<feature type="non-terminal residue" evidence="2">
    <location>
        <position position="255"/>
    </location>
</feature>
<dbReference type="EMBL" id="SNRY01002486">
    <property type="protein sequence ID" value="KAA6324877.1"/>
    <property type="molecule type" value="Genomic_DNA"/>
</dbReference>
<dbReference type="SUPFAM" id="SSF49899">
    <property type="entry name" value="Concanavalin A-like lectins/glucanases"/>
    <property type="match status" value="1"/>
</dbReference>
<evidence type="ECO:0000259" key="1">
    <source>
        <dbReference type="Pfam" id="PF06439"/>
    </source>
</evidence>
<protein>
    <recommendedName>
        <fullName evidence="1">3-keto-alpha-glucoside-1,2-lyase/3-keto-2-hydroxy-glucal hydratase domain-containing protein</fullName>
    </recommendedName>
</protein>
<accession>A0A5J4QSM7</accession>
<dbReference type="AlphaFoldDB" id="A0A5J4QSM7"/>
<dbReference type="Pfam" id="PF06439">
    <property type="entry name" value="3keto-disac_hyd"/>
    <property type="match status" value="1"/>
</dbReference>
<feature type="domain" description="3-keto-alpha-glucoside-1,2-lyase/3-keto-2-hydroxy-glucal hydratase" evidence="1">
    <location>
        <begin position="23"/>
        <end position="194"/>
    </location>
</feature>
<reference evidence="2" key="1">
    <citation type="submission" date="2019-03" db="EMBL/GenBank/DDBJ databases">
        <title>Single cell metagenomics reveals metabolic interactions within the superorganism composed of flagellate Streblomastix strix and complex community of Bacteroidetes bacteria on its surface.</title>
        <authorList>
            <person name="Treitli S.C."/>
            <person name="Kolisko M."/>
            <person name="Husnik F."/>
            <person name="Keeling P."/>
            <person name="Hampl V."/>
        </authorList>
    </citation>
    <scope>NUCLEOTIDE SEQUENCE</scope>
    <source>
        <strain evidence="2">STM</strain>
    </source>
</reference>
<evidence type="ECO:0000313" key="2">
    <source>
        <dbReference type="EMBL" id="KAA6324877.1"/>
    </source>
</evidence>